<dbReference type="KEGG" id="tpla:ElP_12230"/>
<keyword evidence="3" id="KW-1185">Reference proteome</keyword>
<feature type="region of interest" description="Disordered" evidence="1">
    <location>
        <begin position="140"/>
        <end position="264"/>
    </location>
</feature>
<evidence type="ECO:0000256" key="1">
    <source>
        <dbReference type="SAM" id="MobiDB-lite"/>
    </source>
</evidence>
<feature type="region of interest" description="Disordered" evidence="1">
    <location>
        <begin position="1"/>
        <end position="59"/>
    </location>
</feature>
<dbReference type="EMBL" id="CP036426">
    <property type="protein sequence ID" value="QDV33352.1"/>
    <property type="molecule type" value="Genomic_DNA"/>
</dbReference>
<protein>
    <submittedName>
        <fullName evidence="2">Uncharacterized protein</fullName>
    </submittedName>
</protein>
<name>A0A518GXS3_9BACT</name>
<accession>A0A518GXS3</accession>
<evidence type="ECO:0000313" key="2">
    <source>
        <dbReference type="EMBL" id="QDV33352.1"/>
    </source>
</evidence>
<feature type="compositionally biased region" description="Polar residues" evidence="1">
    <location>
        <begin position="193"/>
        <end position="212"/>
    </location>
</feature>
<sequence length="264" mass="27363">MCRPPRFAPEPHACRPARSPWPADAYPAVPRSSHEESGPGSQAGVPRRTGAPRRSEPIWIAGSRTIEIGYVEFIGSGFGAPLASGSRTDRRRLPGSTSPPRLSIGRPVPTRGIPSGPRCAARSEPISISAILNRKITCADSVDPRSGAPDAYWSPTGGESPSAFRPGSPGRPAGLAARSIRLSPGAPRGANPYHSTQPVSTEKIMRSTSPLTSAHRPHPGPGTARGASGKGPFRDDGPGRGEADAPRSPAVAASSRPGHRLGVG</sequence>
<feature type="region of interest" description="Disordered" evidence="1">
    <location>
        <begin position="79"/>
        <end position="121"/>
    </location>
</feature>
<evidence type="ECO:0000313" key="3">
    <source>
        <dbReference type="Proteomes" id="UP000317835"/>
    </source>
</evidence>
<reference evidence="2 3" key="1">
    <citation type="submission" date="2019-02" db="EMBL/GenBank/DDBJ databases">
        <title>Deep-cultivation of Planctomycetes and their phenomic and genomic characterization uncovers novel biology.</title>
        <authorList>
            <person name="Wiegand S."/>
            <person name="Jogler M."/>
            <person name="Boedeker C."/>
            <person name="Pinto D."/>
            <person name="Vollmers J."/>
            <person name="Rivas-Marin E."/>
            <person name="Kohn T."/>
            <person name="Peeters S.H."/>
            <person name="Heuer A."/>
            <person name="Rast P."/>
            <person name="Oberbeckmann S."/>
            <person name="Bunk B."/>
            <person name="Jeske O."/>
            <person name="Meyerdierks A."/>
            <person name="Storesund J.E."/>
            <person name="Kallscheuer N."/>
            <person name="Luecker S."/>
            <person name="Lage O.M."/>
            <person name="Pohl T."/>
            <person name="Merkel B.J."/>
            <person name="Hornburger P."/>
            <person name="Mueller R.-W."/>
            <person name="Bruemmer F."/>
            <person name="Labrenz M."/>
            <person name="Spormann A.M."/>
            <person name="Op den Camp H."/>
            <person name="Overmann J."/>
            <person name="Amann R."/>
            <person name="Jetten M.S.M."/>
            <person name="Mascher T."/>
            <person name="Medema M.H."/>
            <person name="Devos D.P."/>
            <person name="Kaster A.-K."/>
            <person name="Ovreas L."/>
            <person name="Rohde M."/>
            <person name="Galperin M.Y."/>
            <person name="Jogler C."/>
        </authorList>
    </citation>
    <scope>NUCLEOTIDE SEQUENCE [LARGE SCALE GENOMIC DNA]</scope>
    <source>
        <strain evidence="2 3">ElP</strain>
    </source>
</reference>
<feature type="compositionally biased region" description="Low complexity" evidence="1">
    <location>
        <begin position="246"/>
        <end position="256"/>
    </location>
</feature>
<dbReference type="Proteomes" id="UP000317835">
    <property type="component" value="Chromosome"/>
</dbReference>
<gene>
    <name evidence="2" type="ORF">ElP_12230</name>
</gene>
<organism evidence="2 3">
    <name type="scientific">Tautonia plasticadhaerens</name>
    <dbReference type="NCBI Taxonomy" id="2527974"/>
    <lineage>
        <taxon>Bacteria</taxon>
        <taxon>Pseudomonadati</taxon>
        <taxon>Planctomycetota</taxon>
        <taxon>Planctomycetia</taxon>
        <taxon>Isosphaerales</taxon>
        <taxon>Isosphaeraceae</taxon>
        <taxon>Tautonia</taxon>
    </lineage>
</organism>
<proteinExistence type="predicted"/>
<dbReference type="AlphaFoldDB" id="A0A518GXS3"/>
<feature type="compositionally biased region" description="Basic and acidic residues" evidence="1">
    <location>
        <begin position="232"/>
        <end position="245"/>
    </location>
</feature>